<dbReference type="AlphaFoldDB" id="A0AAV1Z2U6"/>
<proteinExistence type="predicted"/>
<feature type="transmembrane region" description="Helical" evidence="1">
    <location>
        <begin position="12"/>
        <end position="29"/>
    </location>
</feature>
<organism evidence="2 3">
    <name type="scientific">Larinioides sclopetarius</name>
    <dbReference type="NCBI Taxonomy" id="280406"/>
    <lineage>
        <taxon>Eukaryota</taxon>
        <taxon>Metazoa</taxon>
        <taxon>Ecdysozoa</taxon>
        <taxon>Arthropoda</taxon>
        <taxon>Chelicerata</taxon>
        <taxon>Arachnida</taxon>
        <taxon>Araneae</taxon>
        <taxon>Araneomorphae</taxon>
        <taxon>Entelegynae</taxon>
        <taxon>Araneoidea</taxon>
        <taxon>Araneidae</taxon>
        <taxon>Larinioides</taxon>
    </lineage>
</organism>
<name>A0AAV1Z2U6_9ARAC</name>
<accession>A0AAV1Z2U6</accession>
<comment type="caution">
    <text evidence="2">The sequence shown here is derived from an EMBL/GenBank/DDBJ whole genome shotgun (WGS) entry which is preliminary data.</text>
</comment>
<keyword evidence="1" id="KW-0472">Membrane</keyword>
<dbReference type="Proteomes" id="UP001497382">
    <property type="component" value="Unassembled WGS sequence"/>
</dbReference>
<dbReference type="EMBL" id="CAXIEN010000018">
    <property type="protein sequence ID" value="CAL1265598.1"/>
    <property type="molecule type" value="Genomic_DNA"/>
</dbReference>
<evidence type="ECO:0000313" key="2">
    <source>
        <dbReference type="EMBL" id="CAL1265598.1"/>
    </source>
</evidence>
<keyword evidence="1" id="KW-0812">Transmembrane</keyword>
<keyword evidence="3" id="KW-1185">Reference proteome</keyword>
<gene>
    <name evidence="2" type="ORF">LARSCL_LOCUS2625</name>
</gene>
<protein>
    <submittedName>
        <fullName evidence="2">Uncharacterized protein</fullName>
    </submittedName>
</protein>
<reference evidence="2 3" key="1">
    <citation type="submission" date="2024-04" db="EMBL/GenBank/DDBJ databases">
        <authorList>
            <person name="Rising A."/>
            <person name="Reimegard J."/>
            <person name="Sonavane S."/>
            <person name="Akerstrom W."/>
            <person name="Nylinder S."/>
            <person name="Hedman E."/>
            <person name="Kallberg Y."/>
        </authorList>
    </citation>
    <scope>NUCLEOTIDE SEQUENCE [LARGE SCALE GENOMIC DNA]</scope>
</reference>
<sequence length="35" mass="4282">MAPILVLHLEKNIYIFLFLISLFYIFYSSNELMRE</sequence>
<evidence type="ECO:0000256" key="1">
    <source>
        <dbReference type="SAM" id="Phobius"/>
    </source>
</evidence>
<evidence type="ECO:0000313" key="3">
    <source>
        <dbReference type="Proteomes" id="UP001497382"/>
    </source>
</evidence>
<keyword evidence="1" id="KW-1133">Transmembrane helix</keyword>